<evidence type="ECO:0000256" key="3">
    <source>
        <dbReference type="ARBA" id="ARBA00022723"/>
    </source>
</evidence>
<sequence length="1033" mass="114621">MYDAGPFRVPFPFDPYPLQLHAMEAIRGGLAAGDVVVLESPTGTGKTQVLLNGVLSHVFEPIVAAGDNGAALPQKQNASPPKTVASVPPLADAVGRGHKRRRKGKTTDKQRTRISAPEADEDVFLLEHNADEAASERQRELAMMGGSSSLCSSSSSSSVVIADDDDEVSDDEWESCLPALQKPKVYFSSRTHTQLQQLTEELGRTVFARYPVRLRRRQHIVIGGEHNNEAVEPVLDATPHMLRYVHVAGRQQLCINASLRAAAGNNNERLNELCLEAMKYEYSKEGRAARKQEELRGKFSSLADIEDSVRGGKVPNGCGYCRRERLKILRDYVNIAPRGLLEMRKLGKTVGACPFLATRELLRGADVVLIPYSYLVSPEMRHVLLSGTATNAYETAAQLEEAKKHMDLDTTATTTTASHLHRAMPFNHNSILPPNFSGDVIVVDEAHNLVDACRNATASTVSSVDLSLVRRVLDGYCSRYEKRLLTRNKQRLREMVSFVDKLLTYLNMMSVEQTNSAAAVVCNFSSFVFDANVDNVNVYSFLAFLSETRLLPKLHSLVAFLALREKEPPEQKRHSLAATGRIMQKSGANKIAENDATRGGATDVNLLPVEQDPKLVTGALYRFDAFLRWYSRSDEHSRFLLRRAPVEGEKEPSEIVTLHLLQLEPGTHTLFPVLHQVQAAVLAGGTMKPLALTCELLLRFPNPRQPSSSYTEEMDDMTNLERKRGDVLTEKKVRFTEEGHIVPCSSIAVFTLGAGPSGYRVELQHATRNQWNRQFEEIAAALLNFCRVIPDGVIVFFTSYEVEEKFLGILQQTGLYDAINDVKRIFREPGRLTSSRVPAQHSEEGASLSNAVDTMLAEYAQWIRTESSGGALLFAVMGGKLSEGINFNDDLGRAVIVIGLPYANPSDVELQLYLSHIANTRLLRDSTSAGSNTPTLGAVKKEGFSLFNSSAEWGLFTDLCLRTVNQSMGRCIRHAADYAVVVLFDARYGERADIRRRIASWMQPSIRVTRNFGECFRGVRDFFTALQRRQNAS</sequence>
<keyword evidence="9" id="KW-0411">Iron-sulfur</keyword>
<dbReference type="InterPro" id="IPR027417">
    <property type="entry name" value="P-loop_NTPase"/>
</dbReference>
<comment type="caution">
    <text evidence="13">The sequence shown here is derived from an EMBL/GenBank/DDBJ whole genome shotgun (WGS) entry which is preliminary data.</text>
</comment>
<keyword evidence="10" id="KW-0413">Isomerase</keyword>
<evidence type="ECO:0000256" key="9">
    <source>
        <dbReference type="ARBA" id="ARBA00023014"/>
    </source>
</evidence>
<evidence type="ECO:0000256" key="6">
    <source>
        <dbReference type="ARBA" id="ARBA00022806"/>
    </source>
</evidence>
<dbReference type="InterPro" id="IPR045028">
    <property type="entry name" value="DinG/Rad3-like"/>
</dbReference>
<dbReference type="GO" id="GO:0003678">
    <property type="term" value="F:DNA helicase activity"/>
    <property type="evidence" value="ECO:0007669"/>
    <property type="project" value="InterPro"/>
</dbReference>
<protein>
    <submittedName>
        <fullName evidence="13">DNA repair helicase</fullName>
    </submittedName>
</protein>
<dbReference type="GO" id="GO:0003677">
    <property type="term" value="F:DNA binding"/>
    <property type="evidence" value="ECO:0007669"/>
    <property type="project" value="InterPro"/>
</dbReference>
<dbReference type="SUPFAM" id="SSF52540">
    <property type="entry name" value="P-loop containing nucleoside triphosphate hydrolases"/>
    <property type="match status" value="1"/>
</dbReference>
<dbReference type="PANTHER" id="PTHR11472">
    <property type="entry name" value="DNA REPAIR DEAD HELICASE RAD3/XP-D SUBFAMILY MEMBER"/>
    <property type="match status" value="1"/>
</dbReference>
<keyword evidence="5" id="KW-0378">Hydrolase</keyword>
<accession>A0A061J9X3</accession>
<dbReference type="InterPro" id="IPR006555">
    <property type="entry name" value="ATP-dep_Helicase_C"/>
</dbReference>
<evidence type="ECO:0000256" key="7">
    <source>
        <dbReference type="ARBA" id="ARBA00022840"/>
    </source>
</evidence>
<dbReference type="Gene3D" id="3.40.50.300">
    <property type="entry name" value="P-loop containing nucleotide triphosphate hydrolases"/>
    <property type="match status" value="3"/>
</dbReference>
<evidence type="ECO:0000256" key="2">
    <source>
        <dbReference type="ARBA" id="ARBA00008435"/>
    </source>
</evidence>
<dbReference type="GO" id="GO:0034085">
    <property type="term" value="P:establishment of sister chromatid cohesion"/>
    <property type="evidence" value="ECO:0007669"/>
    <property type="project" value="TreeGrafter"/>
</dbReference>
<evidence type="ECO:0000256" key="8">
    <source>
        <dbReference type="ARBA" id="ARBA00023004"/>
    </source>
</evidence>
<dbReference type="Proteomes" id="UP000031737">
    <property type="component" value="Unassembled WGS sequence"/>
</dbReference>
<dbReference type="GO" id="GO:0046872">
    <property type="term" value="F:metal ion binding"/>
    <property type="evidence" value="ECO:0007669"/>
    <property type="project" value="UniProtKB-KW"/>
</dbReference>
<evidence type="ECO:0000256" key="10">
    <source>
        <dbReference type="ARBA" id="ARBA00023235"/>
    </source>
</evidence>
<dbReference type="InterPro" id="IPR006554">
    <property type="entry name" value="Helicase-like_DEXD_c2"/>
</dbReference>
<name>A0A061J9X3_TRYRA</name>
<feature type="domain" description="Helicase ATP-binding" evidence="12">
    <location>
        <begin position="5"/>
        <end position="496"/>
    </location>
</feature>
<evidence type="ECO:0000256" key="11">
    <source>
        <dbReference type="SAM" id="MobiDB-lite"/>
    </source>
</evidence>
<evidence type="ECO:0000256" key="5">
    <source>
        <dbReference type="ARBA" id="ARBA00022801"/>
    </source>
</evidence>
<dbReference type="InterPro" id="IPR010614">
    <property type="entry name" value="RAD3-like_helicase_DEAD"/>
</dbReference>
<organism evidence="13 14">
    <name type="scientific">Trypanosoma rangeli SC58</name>
    <dbReference type="NCBI Taxonomy" id="429131"/>
    <lineage>
        <taxon>Eukaryota</taxon>
        <taxon>Discoba</taxon>
        <taxon>Euglenozoa</taxon>
        <taxon>Kinetoplastea</taxon>
        <taxon>Metakinetoplastina</taxon>
        <taxon>Trypanosomatida</taxon>
        <taxon>Trypanosomatidae</taxon>
        <taxon>Trypanosoma</taxon>
        <taxon>Herpetosoma</taxon>
    </lineage>
</organism>
<dbReference type="GO" id="GO:0005634">
    <property type="term" value="C:nucleus"/>
    <property type="evidence" value="ECO:0007669"/>
    <property type="project" value="TreeGrafter"/>
</dbReference>
<dbReference type="GO" id="GO:0006139">
    <property type="term" value="P:nucleobase-containing compound metabolic process"/>
    <property type="evidence" value="ECO:0007669"/>
    <property type="project" value="InterPro"/>
</dbReference>
<dbReference type="GO" id="GO:0005524">
    <property type="term" value="F:ATP binding"/>
    <property type="evidence" value="ECO:0007669"/>
    <property type="project" value="UniProtKB-KW"/>
</dbReference>
<evidence type="ECO:0000313" key="13">
    <source>
        <dbReference type="EMBL" id="ESL11125.1"/>
    </source>
</evidence>
<keyword evidence="6 13" id="KW-0347">Helicase</keyword>
<comment type="similarity">
    <text evidence="2">Belongs to the DEAD box helicase family. DEAH subfamily. DDX11/CHL1 sub-subfamily.</text>
</comment>
<dbReference type="SMART" id="SM00488">
    <property type="entry name" value="DEXDc2"/>
    <property type="match status" value="1"/>
</dbReference>
<dbReference type="PANTHER" id="PTHR11472:SF41">
    <property type="entry name" value="ATP-DEPENDENT DNA HELICASE DDX11-RELATED"/>
    <property type="match status" value="1"/>
</dbReference>
<dbReference type="PROSITE" id="PS51193">
    <property type="entry name" value="HELICASE_ATP_BIND_2"/>
    <property type="match status" value="1"/>
</dbReference>
<evidence type="ECO:0000256" key="1">
    <source>
        <dbReference type="ARBA" id="ARBA00001966"/>
    </source>
</evidence>
<keyword evidence="8" id="KW-0408">Iron</keyword>
<comment type="cofactor">
    <cofactor evidence="1">
        <name>[4Fe-4S] cluster</name>
        <dbReference type="ChEBI" id="CHEBI:49883"/>
    </cofactor>
</comment>
<keyword evidence="3" id="KW-0479">Metal-binding</keyword>
<evidence type="ECO:0000259" key="12">
    <source>
        <dbReference type="PROSITE" id="PS51193"/>
    </source>
</evidence>
<dbReference type="InterPro" id="IPR014013">
    <property type="entry name" value="Helic_SF1/SF2_ATP-bd_DinG/Rad3"/>
</dbReference>
<keyword evidence="4" id="KW-0547">Nucleotide-binding</keyword>
<dbReference type="OrthoDB" id="267079at2759"/>
<dbReference type="EMBL" id="AUPL01001134">
    <property type="protein sequence ID" value="ESL11125.1"/>
    <property type="molecule type" value="Genomic_DNA"/>
</dbReference>
<dbReference type="Pfam" id="PF13307">
    <property type="entry name" value="Helicase_C_2"/>
    <property type="match status" value="1"/>
</dbReference>
<dbReference type="VEuPathDB" id="TriTrypDB:TRSC58_01134"/>
<dbReference type="FunFam" id="3.40.50.300:FF:003774">
    <property type="entry name" value="DNA repair helicase, putative"/>
    <property type="match status" value="1"/>
</dbReference>
<evidence type="ECO:0000256" key="4">
    <source>
        <dbReference type="ARBA" id="ARBA00022741"/>
    </source>
</evidence>
<gene>
    <name evidence="13" type="ORF">TRSC58_01134</name>
</gene>
<evidence type="ECO:0000313" key="14">
    <source>
        <dbReference type="Proteomes" id="UP000031737"/>
    </source>
</evidence>
<feature type="region of interest" description="Disordered" evidence="11">
    <location>
        <begin position="70"/>
        <end position="119"/>
    </location>
</feature>
<dbReference type="GO" id="GO:0016818">
    <property type="term" value="F:hydrolase activity, acting on acid anhydrides, in phosphorus-containing anhydrides"/>
    <property type="evidence" value="ECO:0007669"/>
    <property type="project" value="InterPro"/>
</dbReference>
<dbReference type="AlphaFoldDB" id="A0A061J9X3"/>
<proteinExistence type="inferred from homology"/>
<keyword evidence="7" id="KW-0067">ATP-binding</keyword>
<dbReference type="GO" id="GO:0051536">
    <property type="term" value="F:iron-sulfur cluster binding"/>
    <property type="evidence" value="ECO:0007669"/>
    <property type="project" value="UniProtKB-KW"/>
</dbReference>
<keyword evidence="14" id="KW-1185">Reference proteome</keyword>
<reference evidence="13 14" key="1">
    <citation type="submission" date="2013-07" db="EMBL/GenBank/DDBJ databases">
        <authorList>
            <person name="Stoco P.H."/>
            <person name="Wagner G."/>
            <person name="Gerber A."/>
            <person name="Zaha A."/>
            <person name="Thompson C."/>
            <person name="Bartholomeu D.C."/>
            <person name="Luckemeyer D.D."/>
            <person name="Bahia D."/>
            <person name="Loreto E."/>
            <person name="Prestes E.B."/>
            <person name="Lima F.M."/>
            <person name="Rodrigues-Luiz G."/>
            <person name="Vallejo G.A."/>
            <person name="Filho J.F."/>
            <person name="Monteiro K.M."/>
            <person name="Tyler K.M."/>
            <person name="de Almeida L.G."/>
            <person name="Ortiz M.F."/>
            <person name="Siervo M.A."/>
            <person name="de Moraes M.H."/>
            <person name="Cunha O.L."/>
            <person name="Mendonca-Neto R."/>
            <person name="Silva R."/>
            <person name="Teixeira S.M."/>
            <person name="Murta S.M."/>
            <person name="Sincero T.C."/>
            <person name="Mendes T.A."/>
            <person name="Urmenyi T.P."/>
            <person name="Silva V.G."/>
            <person name="da Rocha W.D."/>
            <person name="Andersson B."/>
            <person name="Romanha A.J."/>
            <person name="Steindel M."/>
            <person name="de Vasconcelos A.T."/>
            <person name="Grisard E.C."/>
        </authorList>
    </citation>
    <scope>NUCLEOTIDE SEQUENCE [LARGE SCALE GENOMIC DNA]</scope>
    <source>
        <strain evidence="13 14">SC58</strain>
    </source>
</reference>
<dbReference type="Pfam" id="PF06733">
    <property type="entry name" value="DEAD_2"/>
    <property type="match status" value="1"/>
</dbReference>
<dbReference type="SMART" id="SM00491">
    <property type="entry name" value="HELICc2"/>
    <property type="match status" value="1"/>
</dbReference>